<accession>A0A937UR03</accession>
<dbReference type="GO" id="GO:0016705">
    <property type="term" value="F:oxidoreductase activity, acting on paired donors, with incorporation or reduction of molecular oxygen"/>
    <property type="evidence" value="ECO:0007669"/>
    <property type="project" value="UniProtKB-ARBA"/>
</dbReference>
<dbReference type="PROSITE" id="PS51296">
    <property type="entry name" value="RIESKE"/>
    <property type="match status" value="1"/>
</dbReference>
<dbReference type="InterPro" id="IPR044043">
    <property type="entry name" value="VanA_C_cat"/>
</dbReference>
<dbReference type="Gene3D" id="2.102.10.10">
    <property type="entry name" value="Rieske [2Fe-2S] iron-sulphur domain"/>
    <property type="match status" value="1"/>
</dbReference>
<evidence type="ECO:0000256" key="5">
    <source>
        <dbReference type="ARBA" id="ARBA00023014"/>
    </source>
</evidence>
<gene>
    <name evidence="7" type="ORF">I7412_16735</name>
</gene>
<sequence length="357" mass="38323">MVNAVWATGGSAATDRDAALDAAFLAASARYWHPVARAADVGAAPVRAELCDVPLVLWRRPASAPGGAAGTVAALVDRCPHRSVPLSGGQVDADGRVRCPYHSWAFDGAGACVDIPQQPGQKIPDLIAARPVRVAEAAGLVWACLADEADEARPRPRFGEIEDLAWPHYVGTVQNWNGQAARQVENFCDIGHFSVLHTDTFGNDEVLAVDPYPVRRTEWTVEADYRYPSVNPVAEPGPDGRRPVGETAFQYRIELPFAVWLGGATGPSTVLFSVCAPTSATTLRLYWMAAFDPAVYGDGPVDGVGLQAVEDRIWAPDKVIVESQRPARVFAADEIHRAFDALGVAYRKALRELGFAG</sequence>
<dbReference type="InterPro" id="IPR036922">
    <property type="entry name" value="Rieske_2Fe-2S_sf"/>
</dbReference>
<keyword evidence="4" id="KW-0408">Iron</keyword>
<evidence type="ECO:0000256" key="1">
    <source>
        <dbReference type="ARBA" id="ARBA00022714"/>
    </source>
</evidence>
<dbReference type="GO" id="GO:0046872">
    <property type="term" value="F:metal ion binding"/>
    <property type="evidence" value="ECO:0007669"/>
    <property type="project" value="UniProtKB-KW"/>
</dbReference>
<dbReference type="Pfam" id="PF19112">
    <property type="entry name" value="VanA_C"/>
    <property type="match status" value="1"/>
</dbReference>
<comment type="caution">
    <text evidence="7">The sequence shown here is derived from an EMBL/GenBank/DDBJ whole genome shotgun (WGS) entry which is preliminary data.</text>
</comment>
<evidence type="ECO:0000259" key="6">
    <source>
        <dbReference type="PROSITE" id="PS51296"/>
    </source>
</evidence>
<dbReference type="AlphaFoldDB" id="A0A937UR03"/>
<dbReference type="GO" id="GO:0004497">
    <property type="term" value="F:monooxygenase activity"/>
    <property type="evidence" value="ECO:0007669"/>
    <property type="project" value="UniProtKB-ARBA"/>
</dbReference>
<dbReference type="PANTHER" id="PTHR21266:SF59">
    <property type="entry name" value="BLR4922 PROTEIN"/>
    <property type="match status" value="1"/>
</dbReference>
<reference evidence="7" key="1">
    <citation type="submission" date="2020-12" db="EMBL/GenBank/DDBJ databases">
        <title>Genomic characterization of non-nitrogen-fixing Frankia strains.</title>
        <authorList>
            <person name="Carlos-Shanley C."/>
            <person name="Guerra T."/>
            <person name="Hahn D."/>
        </authorList>
    </citation>
    <scope>NUCLEOTIDE SEQUENCE</scope>
    <source>
        <strain evidence="7">CN6</strain>
    </source>
</reference>
<evidence type="ECO:0000256" key="2">
    <source>
        <dbReference type="ARBA" id="ARBA00022723"/>
    </source>
</evidence>
<keyword evidence="5" id="KW-0411">Iron-sulfur</keyword>
<dbReference type="EMBL" id="JAEACQ010000195">
    <property type="protein sequence ID" value="MBL7628770.1"/>
    <property type="molecule type" value="Genomic_DNA"/>
</dbReference>
<keyword evidence="2" id="KW-0479">Metal-binding</keyword>
<dbReference type="GO" id="GO:0051537">
    <property type="term" value="F:2 iron, 2 sulfur cluster binding"/>
    <property type="evidence" value="ECO:0007669"/>
    <property type="project" value="UniProtKB-KW"/>
</dbReference>
<keyword evidence="3" id="KW-0560">Oxidoreductase</keyword>
<feature type="domain" description="Rieske" evidence="6">
    <location>
        <begin position="32"/>
        <end position="143"/>
    </location>
</feature>
<name>A0A937UR03_9ACTN</name>
<dbReference type="InterPro" id="IPR017941">
    <property type="entry name" value="Rieske_2Fe-2S"/>
</dbReference>
<dbReference type="Pfam" id="PF00355">
    <property type="entry name" value="Rieske"/>
    <property type="match status" value="1"/>
</dbReference>
<evidence type="ECO:0000313" key="7">
    <source>
        <dbReference type="EMBL" id="MBL7628770.1"/>
    </source>
</evidence>
<dbReference type="SUPFAM" id="SSF50022">
    <property type="entry name" value="ISP domain"/>
    <property type="match status" value="1"/>
</dbReference>
<keyword evidence="1" id="KW-0001">2Fe-2S</keyword>
<dbReference type="Gene3D" id="3.90.380.10">
    <property type="entry name" value="Naphthalene 1,2-dioxygenase Alpha Subunit, Chain A, domain 1"/>
    <property type="match status" value="1"/>
</dbReference>
<dbReference type="Proteomes" id="UP000604475">
    <property type="component" value="Unassembled WGS sequence"/>
</dbReference>
<dbReference type="CDD" id="cd03469">
    <property type="entry name" value="Rieske_RO_Alpha_N"/>
    <property type="match status" value="1"/>
</dbReference>
<dbReference type="InterPro" id="IPR050584">
    <property type="entry name" value="Cholesterol_7-desaturase"/>
</dbReference>
<evidence type="ECO:0000256" key="3">
    <source>
        <dbReference type="ARBA" id="ARBA00023002"/>
    </source>
</evidence>
<dbReference type="GO" id="GO:0051213">
    <property type="term" value="F:dioxygenase activity"/>
    <property type="evidence" value="ECO:0007669"/>
    <property type="project" value="UniProtKB-KW"/>
</dbReference>
<dbReference type="RefSeq" id="WP_203005176.1">
    <property type="nucleotide sequence ID" value="NZ_JADWYW010000110.1"/>
</dbReference>
<proteinExistence type="predicted"/>
<keyword evidence="8" id="KW-1185">Reference proteome</keyword>
<evidence type="ECO:0000313" key="8">
    <source>
        <dbReference type="Proteomes" id="UP000604475"/>
    </source>
</evidence>
<dbReference type="PANTHER" id="PTHR21266">
    <property type="entry name" value="IRON-SULFUR DOMAIN CONTAINING PROTEIN"/>
    <property type="match status" value="1"/>
</dbReference>
<evidence type="ECO:0000256" key="4">
    <source>
        <dbReference type="ARBA" id="ARBA00023004"/>
    </source>
</evidence>
<organism evidence="7 8">
    <name type="scientific">Frankia nepalensis</name>
    <dbReference type="NCBI Taxonomy" id="1836974"/>
    <lineage>
        <taxon>Bacteria</taxon>
        <taxon>Bacillati</taxon>
        <taxon>Actinomycetota</taxon>
        <taxon>Actinomycetes</taxon>
        <taxon>Frankiales</taxon>
        <taxon>Frankiaceae</taxon>
        <taxon>Frankia</taxon>
    </lineage>
</organism>
<protein>
    <submittedName>
        <fullName evidence="7">Aromatic ring-hydroxylating dioxygenase subunit alpha</fullName>
    </submittedName>
</protein>
<keyword evidence="7" id="KW-0223">Dioxygenase</keyword>
<dbReference type="SUPFAM" id="SSF55961">
    <property type="entry name" value="Bet v1-like"/>
    <property type="match status" value="1"/>
</dbReference>